<dbReference type="Proteomes" id="UP000006251">
    <property type="component" value="Unassembled WGS sequence"/>
</dbReference>
<evidence type="ECO:0000313" key="10">
    <source>
        <dbReference type="Proteomes" id="UP000006251"/>
    </source>
</evidence>
<keyword evidence="1" id="KW-0963">Cytoplasm</keyword>
<dbReference type="EMBL" id="BAEQ01000045">
    <property type="protein sequence ID" value="GAC29381.1"/>
    <property type="molecule type" value="Genomic_DNA"/>
</dbReference>
<dbReference type="SUPFAM" id="SSF53448">
    <property type="entry name" value="Nucleotide-diphospho-sugar transferases"/>
    <property type="match status" value="1"/>
</dbReference>
<dbReference type="GO" id="GO:0006777">
    <property type="term" value="P:Mo-molybdopterin cofactor biosynthetic process"/>
    <property type="evidence" value="ECO:0007669"/>
    <property type="project" value="UniProtKB-KW"/>
</dbReference>
<evidence type="ECO:0000256" key="2">
    <source>
        <dbReference type="ARBA" id="ARBA00022679"/>
    </source>
</evidence>
<proteinExistence type="predicted"/>
<protein>
    <submittedName>
        <fullName evidence="9">Molybdopterin-guanine dinucleotide biosynthesis protein A</fullName>
    </submittedName>
</protein>
<dbReference type="RefSeq" id="WP_006012200.1">
    <property type="nucleotide sequence ID" value="NZ_AUAV01000011.1"/>
</dbReference>
<evidence type="ECO:0000256" key="3">
    <source>
        <dbReference type="ARBA" id="ARBA00022723"/>
    </source>
</evidence>
<dbReference type="InterPro" id="IPR013482">
    <property type="entry name" value="Molybde_CF_guanTrfase"/>
</dbReference>
<dbReference type="GO" id="GO:0016779">
    <property type="term" value="F:nucleotidyltransferase activity"/>
    <property type="evidence" value="ECO:0007669"/>
    <property type="project" value="TreeGrafter"/>
</dbReference>
<name>K6YZM1_9ALTE</name>
<dbReference type="AlphaFoldDB" id="K6YZM1"/>
<evidence type="ECO:0000256" key="6">
    <source>
        <dbReference type="ARBA" id="ARBA00023134"/>
    </source>
</evidence>
<sequence length="184" mass="20184">MQIGLVLSGGKSSRMGKDKSAMTIGTETMLEHSIAIMNSLNLDRVVVSGAEFDIPDIFSEKGPVGGIYSAIQHLSLNVGDIVLVIPNDMPLLSSGALLTLVQQSVIQRCTFIYKQHPMPLSLYISKSILTRFELLKDADGMSIKYLIEADRVEELAVVSQDVFSNVNTPQELEEATQIFNKTRP</sequence>
<evidence type="ECO:0000313" key="9">
    <source>
        <dbReference type="EMBL" id="GAC29381.1"/>
    </source>
</evidence>
<dbReference type="GO" id="GO:0046872">
    <property type="term" value="F:metal ion binding"/>
    <property type="evidence" value="ECO:0007669"/>
    <property type="project" value="UniProtKB-KW"/>
</dbReference>
<accession>K6YZM1</accession>
<keyword evidence="2" id="KW-0808">Transferase</keyword>
<keyword evidence="7" id="KW-0501">Molybdenum cofactor biosynthesis</keyword>
<gene>
    <name evidence="9" type="primary">mobA</name>
    <name evidence="9" type="ORF">GPAL_2524</name>
</gene>
<evidence type="ECO:0000256" key="7">
    <source>
        <dbReference type="ARBA" id="ARBA00023150"/>
    </source>
</evidence>
<reference evidence="10" key="1">
    <citation type="journal article" date="2014" name="Environ. Microbiol.">
        <title>Comparative genomics of the marine bacterial genus Glaciecola reveals the high degree of genomic diversity and genomic characteristic for cold adaptation.</title>
        <authorList>
            <person name="Qin Q.L."/>
            <person name="Xie B.B."/>
            <person name="Yu Y."/>
            <person name="Shu Y.L."/>
            <person name="Rong J.C."/>
            <person name="Zhang Y.J."/>
            <person name="Zhao D.L."/>
            <person name="Chen X.L."/>
            <person name="Zhang X.Y."/>
            <person name="Chen B."/>
            <person name="Zhou B.C."/>
            <person name="Zhang Y.Z."/>
        </authorList>
    </citation>
    <scope>NUCLEOTIDE SEQUENCE [LARGE SCALE GENOMIC DNA]</scope>
    <source>
        <strain evidence="10">ACAM 615</strain>
    </source>
</reference>
<dbReference type="CDD" id="cd02503">
    <property type="entry name" value="MobA"/>
    <property type="match status" value="1"/>
</dbReference>
<evidence type="ECO:0000256" key="1">
    <source>
        <dbReference type="ARBA" id="ARBA00022490"/>
    </source>
</evidence>
<evidence type="ECO:0000256" key="4">
    <source>
        <dbReference type="ARBA" id="ARBA00022741"/>
    </source>
</evidence>
<dbReference type="Pfam" id="PF12804">
    <property type="entry name" value="NTP_transf_3"/>
    <property type="match status" value="1"/>
</dbReference>
<dbReference type="OrthoDB" id="9788394at2"/>
<dbReference type="GO" id="GO:0005525">
    <property type="term" value="F:GTP binding"/>
    <property type="evidence" value="ECO:0007669"/>
    <property type="project" value="UniProtKB-KW"/>
</dbReference>
<comment type="caution">
    <text evidence="9">The sequence shown here is derived from an EMBL/GenBank/DDBJ whole genome shotgun (WGS) entry which is preliminary data.</text>
</comment>
<keyword evidence="6" id="KW-0342">GTP-binding</keyword>
<dbReference type="PANTHER" id="PTHR19136">
    <property type="entry name" value="MOLYBDENUM COFACTOR GUANYLYLTRANSFERASE"/>
    <property type="match status" value="1"/>
</dbReference>
<evidence type="ECO:0000256" key="5">
    <source>
        <dbReference type="ARBA" id="ARBA00022842"/>
    </source>
</evidence>
<dbReference type="Gene3D" id="3.90.550.10">
    <property type="entry name" value="Spore Coat Polysaccharide Biosynthesis Protein SpsA, Chain A"/>
    <property type="match status" value="1"/>
</dbReference>
<dbReference type="STRING" id="1121922.GCA_000428905_02264"/>
<dbReference type="InterPro" id="IPR029044">
    <property type="entry name" value="Nucleotide-diphossugar_trans"/>
</dbReference>
<feature type="domain" description="MobA-like NTP transferase" evidence="8">
    <location>
        <begin position="4"/>
        <end position="141"/>
    </location>
</feature>
<keyword evidence="4" id="KW-0547">Nucleotide-binding</keyword>
<keyword evidence="10" id="KW-1185">Reference proteome</keyword>
<keyword evidence="3" id="KW-0479">Metal-binding</keyword>
<keyword evidence="5" id="KW-0460">Magnesium</keyword>
<evidence type="ECO:0000259" key="8">
    <source>
        <dbReference type="Pfam" id="PF12804"/>
    </source>
</evidence>
<dbReference type="InterPro" id="IPR025877">
    <property type="entry name" value="MobA-like_NTP_Trfase"/>
</dbReference>
<organism evidence="9 10">
    <name type="scientific">Brumicola pallidula DSM 14239 = ACAM 615</name>
    <dbReference type="NCBI Taxonomy" id="1121922"/>
    <lineage>
        <taxon>Bacteria</taxon>
        <taxon>Pseudomonadati</taxon>
        <taxon>Pseudomonadota</taxon>
        <taxon>Gammaproteobacteria</taxon>
        <taxon>Alteromonadales</taxon>
        <taxon>Alteromonadaceae</taxon>
        <taxon>Brumicola</taxon>
    </lineage>
</organism>
<dbReference type="PANTHER" id="PTHR19136:SF81">
    <property type="entry name" value="MOLYBDENUM COFACTOR GUANYLYLTRANSFERASE"/>
    <property type="match status" value="1"/>
</dbReference>